<evidence type="ECO:0000313" key="1">
    <source>
        <dbReference type="EMBL" id="MAA12660.1"/>
    </source>
</evidence>
<dbReference type="EMBL" id="GFPF01001514">
    <property type="protein sequence ID" value="MAA12660.1"/>
    <property type="molecule type" value="Transcribed_RNA"/>
</dbReference>
<proteinExistence type="predicted"/>
<reference evidence="1" key="1">
    <citation type="journal article" date="2017" name="Parasit. Vectors">
        <title>Sialotranscriptomics of Rhipicephalus zambeziensis reveals intricate expression profiles of secretory proteins and suggests tight temporal transcriptional regulation during blood-feeding.</title>
        <authorList>
            <person name="de Castro M.H."/>
            <person name="de Klerk D."/>
            <person name="Pienaar R."/>
            <person name="Rees D.J.G."/>
            <person name="Mans B.J."/>
        </authorList>
    </citation>
    <scope>NUCLEOTIDE SEQUENCE</scope>
    <source>
        <tissue evidence="1">Salivary glands</tissue>
    </source>
</reference>
<accession>A0A224YFY1</accession>
<sequence>MTMNSHCGSPSCATATNVNVPSWTLHDFVVALAHTPKQSANNKVIHRLQSLCMTSDFQHSCYLKKKFLSTQVKCTHYSHYWADVARTRGMLVLPMCVLRLQHRIFLFKSCT</sequence>
<name>A0A224YFY1_9ACAR</name>
<protein>
    <submittedName>
        <fullName evidence="1">Uncharacterized protein</fullName>
    </submittedName>
</protein>
<organism evidence="1">
    <name type="scientific">Rhipicephalus zambeziensis</name>
    <dbReference type="NCBI Taxonomy" id="60191"/>
    <lineage>
        <taxon>Eukaryota</taxon>
        <taxon>Metazoa</taxon>
        <taxon>Ecdysozoa</taxon>
        <taxon>Arthropoda</taxon>
        <taxon>Chelicerata</taxon>
        <taxon>Arachnida</taxon>
        <taxon>Acari</taxon>
        <taxon>Parasitiformes</taxon>
        <taxon>Ixodida</taxon>
        <taxon>Ixodoidea</taxon>
        <taxon>Ixodidae</taxon>
        <taxon>Rhipicephalinae</taxon>
        <taxon>Rhipicephalus</taxon>
        <taxon>Rhipicephalus</taxon>
    </lineage>
</organism>
<dbReference type="AlphaFoldDB" id="A0A224YFY1"/>